<comment type="caution">
    <text evidence="2">The sequence shown here is derived from an EMBL/GenBank/DDBJ whole genome shotgun (WGS) entry which is preliminary data.</text>
</comment>
<organism evidence="2 3">
    <name type="scientific">Xylanimonas ulmi</name>
    <dbReference type="NCBI Taxonomy" id="228973"/>
    <lineage>
        <taxon>Bacteria</taxon>
        <taxon>Bacillati</taxon>
        <taxon>Actinomycetota</taxon>
        <taxon>Actinomycetes</taxon>
        <taxon>Micrococcales</taxon>
        <taxon>Promicromonosporaceae</taxon>
        <taxon>Xylanimonas</taxon>
    </lineage>
</organism>
<dbReference type="SUPFAM" id="SSF53448">
    <property type="entry name" value="Nucleotide-diphospho-sugar transferases"/>
    <property type="match status" value="1"/>
</dbReference>
<dbReference type="OrthoDB" id="3180470at2"/>
<dbReference type="InterPro" id="IPR001173">
    <property type="entry name" value="Glyco_trans_2-like"/>
</dbReference>
<dbReference type="Gene3D" id="3.90.550.10">
    <property type="entry name" value="Spore Coat Polysaccharide Biosynthesis Protein SpsA, Chain A"/>
    <property type="match status" value="1"/>
</dbReference>
<evidence type="ECO:0000313" key="2">
    <source>
        <dbReference type="EMBL" id="RZS62617.1"/>
    </source>
</evidence>
<dbReference type="CDD" id="cd00761">
    <property type="entry name" value="Glyco_tranf_GTA_type"/>
    <property type="match status" value="1"/>
</dbReference>
<dbReference type="PANTHER" id="PTHR43179:SF7">
    <property type="entry name" value="RHAMNOSYLTRANSFERASE WBBL"/>
    <property type="match status" value="1"/>
</dbReference>
<gene>
    <name evidence="2" type="ORF">EV386_2959</name>
</gene>
<dbReference type="EMBL" id="SGWX01000001">
    <property type="protein sequence ID" value="RZS62617.1"/>
    <property type="molecule type" value="Genomic_DNA"/>
</dbReference>
<feature type="domain" description="Glycosyltransferase 2-like" evidence="1">
    <location>
        <begin position="19"/>
        <end position="128"/>
    </location>
</feature>
<reference evidence="2 3" key="1">
    <citation type="submission" date="2019-02" db="EMBL/GenBank/DDBJ databases">
        <title>Sequencing the genomes of 1000 actinobacteria strains.</title>
        <authorList>
            <person name="Klenk H.-P."/>
        </authorList>
    </citation>
    <scope>NUCLEOTIDE SEQUENCE [LARGE SCALE GENOMIC DNA]</scope>
    <source>
        <strain evidence="2 3">DSM 16932</strain>
    </source>
</reference>
<proteinExistence type="predicted"/>
<name>A0A4Q7M6E0_9MICO</name>
<dbReference type="AlphaFoldDB" id="A0A4Q7M6E0"/>
<dbReference type="Proteomes" id="UP000293852">
    <property type="component" value="Unassembled WGS sequence"/>
</dbReference>
<protein>
    <submittedName>
        <fullName evidence="2">Glycosyl transferase family 2</fullName>
    </submittedName>
</protein>
<accession>A0A4Q7M6E0</accession>
<dbReference type="Pfam" id="PF00535">
    <property type="entry name" value="Glycos_transf_2"/>
    <property type="match status" value="1"/>
</dbReference>
<keyword evidence="2" id="KW-0808">Transferase</keyword>
<keyword evidence="3" id="KW-1185">Reference proteome</keyword>
<dbReference type="RefSeq" id="WP_130416093.1">
    <property type="nucleotide sequence ID" value="NZ_SGWX01000001.1"/>
</dbReference>
<dbReference type="InterPro" id="IPR029044">
    <property type="entry name" value="Nucleotide-diphossugar_trans"/>
</dbReference>
<evidence type="ECO:0000259" key="1">
    <source>
        <dbReference type="Pfam" id="PF00535"/>
    </source>
</evidence>
<dbReference type="PANTHER" id="PTHR43179">
    <property type="entry name" value="RHAMNOSYLTRANSFERASE WBBL"/>
    <property type="match status" value="1"/>
</dbReference>
<sequence length="321" mass="33783">MSGPPEAPRVAPPGPGDLTVAVCSRDRGDLLRRCLAQIARVTPAQVEVLVVDSGSRTRATLDVAAAAGVRAVRSDTPGLSIARNLALASSDRPFVLFTDDDCLAVDGWTGAVLGWFADPAVVAVTGRMLDHTLVGVPDLAPARVRHLTRAVEGIDAGHGALMAFRRERLRALGGFDDVLGAGRRLAGAEDLDMLCRVLAAGGVVVRDEASVVHHANTREGADHTDLYRGYGRGLGALVAKWLRLRPATGLTLGAIVARRAMLRWLRARADRREGAAQLALLAGALSGWREARRTPLVAGRFVDQAPPAPVTLPTPQGVADA</sequence>
<evidence type="ECO:0000313" key="3">
    <source>
        <dbReference type="Proteomes" id="UP000293852"/>
    </source>
</evidence>
<dbReference type="GO" id="GO:0016740">
    <property type="term" value="F:transferase activity"/>
    <property type="evidence" value="ECO:0007669"/>
    <property type="project" value="UniProtKB-KW"/>
</dbReference>